<accession>A0A8A1M5V8</accession>
<dbReference type="AlphaFoldDB" id="A0A8A1M5V8"/>
<feature type="region of interest" description="Disordered" evidence="1">
    <location>
        <begin position="21"/>
        <end position="43"/>
    </location>
</feature>
<organism evidence="2 3">
    <name type="scientific">Ajellomyces capsulatus</name>
    <name type="common">Darling's disease fungus</name>
    <name type="synonym">Histoplasma capsulatum</name>
    <dbReference type="NCBI Taxonomy" id="5037"/>
    <lineage>
        <taxon>Eukaryota</taxon>
        <taxon>Fungi</taxon>
        <taxon>Dikarya</taxon>
        <taxon>Ascomycota</taxon>
        <taxon>Pezizomycotina</taxon>
        <taxon>Eurotiomycetes</taxon>
        <taxon>Eurotiomycetidae</taxon>
        <taxon>Onygenales</taxon>
        <taxon>Ajellomycetaceae</taxon>
        <taxon>Histoplasma</taxon>
    </lineage>
</organism>
<protein>
    <submittedName>
        <fullName evidence="2">Uncharacterized protein</fullName>
    </submittedName>
</protein>
<proteinExistence type="predicted"/>
<sequence>MHHMWSRALFFREEAGATTQAGNIEKAEQAWRRSLRHDDASRAKMSCDGRQDDAYVGTVPRDMAAQSGGSSWHYQIPIRDLSAYKTGTVLGPTLPKAGRCPPICITVTSFMPRLEA</sequence>
<feature type="compositionally biased region" description="Basic and acidic residues" evidence="1">
    <location>
        <begin position="25"/>
        <end position="43"/>
    </location>
</feature>
<reference evidence="2" key="1">
    <citation type="submission" date="2021-01" db="EMBL/GenBank/DDBJ databases">
        <title>Chromosome-level genome assembly of a human fungal pathogen reveals clustering of transcriptionally co-regulated genes.</title>
        <authorList>
            <person name="Voorhies M."/>
            <person name="Cohen S."/>
            <person name="Shea T.P."/>
            <person name="Petrus S."/>
            <person name="Munoz J.F."/>
            <person name="Poplawski S."/>
            <person name="Goldman W.E."/>
            <person name="Michael T."/>
            <person name="Cuomo C.A."/>
            <person name="Sil A."/>
            <person name="Beyhan S."/>
        </authorList>
    </citation>
    <scope>NUCLEOTIDE SEQUENCE</scope>
    <source>
        <strain evidence="2">WU24</strain>
    </source>
</reference>
<evidence type="ECO:0000256" key="1">
    <source>
        <dbReference type="SAM" id="MobiDB-lite"/>
    </source>
</evidence>
<gene>
    <name evidence="2" type="ORF">I7I51_04930</name>
</gene>
<evidence type="ECO:0000313" key="3">
    <source>
        <dbReference type="Proteomes" id="UP000663671"/>
    </source>
</evidence>
<name>A0A8A1M5V8_AJECA</name>
<dbReference type="Proteomes" id="UP000663671">
    <property type="component" value="Chromosome 4"/>
</dbReference>
<dbReference type="VEuPathDB" id="FungiDB:I7I51_04930"/>
<evidence type="ECO:0000313" key="2">
    <source>
        <dbReference type="EMBL" id="QSS60133.1"/>
    </source>
</evidence>
<dbReference type="EMBL" id="CP069110">
    <property type="protein sequence ID" value="QSS60133.1"/>
    <property type="molecule type" value="Genomic_DNA"/>
</dbReference>